<dbReference type="Gene3D" id="3.30.420.40">
    <property type="match status" value="2"/>
</dbReference>
<name>A0A1G2CI52_9BACT</name>
<evidence type="ECO:0000313" key="3">
    <source>
        <dbReference type="Proteomes" id="UP000178495"/>
    </source>
</evidence>
<dbReference type="STRING" id="1798652.A3A43_00285"/>
<gene>
    <name evidence="2" type="ORF">A3A43_00285</name>
</gene>
<reference evidence="2 3" key="1">
    <citation type="journal article" date="2016" name="Nat. Commun.">
        <title>Thousands of microbial genomes shed light on interconnected biogeochemical processes in an aquifer system.</title>
        <authorList>
            <person name="Anantharaman K."/>
            <person name="Brown C.T."/>
            <person name="Hug L.A."/>
            <person name="Sharon I."/>
            <person name="Castelle C.J."/>
            <person name="Probst A.J."/>
            <person name="Thomas B.C."/>
            <person name="Singh A."/>
            <person name="Wilkins M.J."/>
            <person name="Karaoz U."/>
            <person name="Brodie E.L."/>
            <person name="Williams K.H."/>
            <person name="Hubbard S.S."/>
            <person name="Banfield J.F."/>
        </authorList>
    </citation>
    <scope>NUCLEOTIDE SEQUENCE [LARGE SCALE GENOMIC DNA]</scope>
</reference>
<evidence type="ECO:0000313" key="2">
    <source>
        <dbReference type="EMBL" id="OGZ01069.1"/>
    </source>
</evidence>
<dbReference type="EMBL" id="MHLC01000021">
    <property type="protein sequence ID" value="OGZ01069.1"/>
    <property type="molecule type" value="Genomic_DNA"/>
</dbReference>
<comment type="similarity">
    <text evidence="1">Belongs to the ROK (NagC/XylR) family.</text>
</comment>
<comment type="caution">
    <text evidence="2">The sequence shown here is derived from an EMBL/GenBank/DDBJ whole genome shotgun (WGS) entry which is preliminary data.</text>
</comment>
<dbReference type="AlphaFoldDB" id="A0A1G2CI52"/>
<dbReference type="InterPro" id="IPR000600">
    <property type="entry name" value="ROK"/>
</dbReference>
<dbReference type="InterPro" id="IPR043129">
    <property type="entry name" value="ATPase_NBD"/>
</dbReference>
<proteinExistence type="inferred from homology"/>
<evidence type="ECO:0000256" key="1">
    <source>
        <dbReference type="ARBA" id="ARBA00006479"/>
    </source>
</evidence>
<sequence length="234" mass="25441">MKNLGQVIGIDIGGSKIRGVLWNGTRVLRTTELPTPGNTEGLIAVLAALVSRLHAPRVSRIGIGAAGTVKGTVLRSCTNIRYVKNLDLKRPFPRAALRLDNDARCFGRAEFLLGAGRRANGVFALTLGTGIGRAYGAHARIRKAGRFEYAESWEKAYQKLHGEKLVAFLSNKLPKLLQPFNPKVLVIGGGVLAHKGFFEKLRAALRKKGVRFAIRRAKLGRNAVAIGAALLFRR</sequence>
<dbReference type="PANTHER" id="PTHR18964:SF149">
    <property type="entry name" value="BIFUNCTIONAL UDP-N-ACETYLGLUCOSAMINE 2-EPIMERASE_N-ACETYLMANNOSAMINE KINASE"/>
    <property type="match status" value="1"/>
</dbReference>
<accession>A0A1G2CI52</accession>
<dbReference type="SUPFAM" id="SSF53067">
    <property type="entry name" value="Actin-like ATPase domain"/>
    <property type="match status" value="1"/>
</dbReference>
<dbReference type="PANTHER" id="PTHR18964">
    <property type="entry name" value="ROK (REPRESSOR, ORF, KINASE) FAMILY"/>
    <property type="match status" value="1"/>
</dbReference>
<dbReference type="CDD" id="cd23763">
    <property type="entry name" value="ASKHA_ATPase_ROK"/>
    <property type="match status" value="1"/>
</dbReference>
<dbReference type="Pfam" id="PF00480">
    <property type="entry name" value="ROK"/>
    <property type="match status" value="1"/>
</dbReference>
<dbReference type="Proteomes" id="UP000178495">
    <property type="component" value="Unassembled WGS sequence"/>
</dbReference>
<evidence type="ECO:0008006" key="4">
    <source>
        <dbReference type="Google" id="ProtNLM"/>
    </source>
</evidence>
<protein>
    <recommendedName>
        <fullName evidence="4">ROK family protein</fullName>
    </recommendedName>
</protein>
<organism evidence="2 3">
    <name type="scientific">Candidatus Liptonbacteria bacterium RIFCSPLOWO2_01_FULL_56_20</name>
    <dbReference type="NCBI Taxonomy" id="1798652"/>
    <lineage>
        <taxon>Bacteria</taxon>
        <taxon>Candidatus Liptoniibacteriota</taxon>
    </lineage>
</organism>